<dbReference type="InterPro" id="IPR000891">
    <property type="entry name" value="PYR_CT"/>
</dbReference>
<dbReference type="PANTHER" id="PTHR10277">
    <property type="entry name" value="HOMOCITRATE SYNTHASE-RELATED"/>
    <property type="match status" value="1"/>
</dbReference>
<dbReference type="GO" id="GO:0009098">
    <property type="term" value="P:L-leucine biosynthetic process"/>
    <property type="evidence" value="ECO:0007669"/>
    <property type="project" value="TreeGrafter"/>
</dbReference>
<evidence type="ECO:0000313" key="3">
    <source>
        <dbReference type="Proteomes" id="UP000712281"/>
    </source>
</evidence>
<dbReference type="SUPFAM" id="SSF51569">
    <property type="entry name" value="Aldolase"/>
    <property type="match status" value="1"/>
</dbReference>
<dbReference type="GO" id="GO:0003852">
    <property type="term" value="F:2-isopropylmalate synthase activity"/>
    <property type="evidence" value="ECO:0007669"/>
    <property type="project" value="TreeGrafter"/>
</dbReference>
<dbReference type="InterPro" id="IPR013785">
    <property type="entry name" value="Aldolase_TIM"/>
</dbReference>
<protein>
    <recommendedName>
        <fullName evidence="1">Pyruvate carboxyltransferase domain-containing protein</fullName>
    </recommendedName>
</protein>
<dbReference type="AlphaFoldDB" id="A0A8S9L611"/>
<dbReference type="InterPro" id="IPR050073">
    <property type="entry name" value="2-IPM_HCS-like"/>
</dbReference>
<gene>
    <name evidence="2" type="ORF">F2Q68_00009594</name>
</gene>
<evidence type="ECO:0000259" key="1">
    <source>
        <dbReference type="Pfam" id="PF00682"/>
    </source>
</evidence>
<dbReference type="EMBL" id="QGKW02000717">
    <property type="protein sequence ID" value="KAF2600826.1"/>
    <property type="molecule type" value="Genomic_DNA"/>
</dbReference>
<feature type="domain" description="Pyruvate carboxyltransferase" evidence="1">
    <location>
        <begin position="48"/>
        <end position="125"/>
    </location>
</feature>
<evidence type="ECO:0000313" key="2">
    <source>
        <dbReference type="EMBL" id="KAF2600826.1"/>
    </source>
</evidence>
<dbReference type="PANTHER" id="PTHR10277:SF67">
    <property type="entry name" value="PYRUVATE CARBOXYLTRANSFERASE DOMAIN-CONTAINING PROTEIN"/>
    <property type="match status" value="1"/>
</dbReference>
<organism evidence="2 3">
    <name type="scientific">Brassica cretica</name>
    <name type="common">Mustard</name>
    <dbReference type="NCBI Taxonomy" id="69181"/>
    <lineage>
        <taxon>Eukaryota</taxon>
        <taxon>Viridiplantae</taxon>
        <taxon>Streptophyta</taxon>
        <taxon>Embryophyta</taxon>
        <taxon>Tracheophyta</taxon>
        <taxon>Spermatophyta</taxon>
        <taxon>Magnoliopsida</taxon>
        <taxon>eudicotyledons</taxon>
        <taxon>Gunneridae</taxon>
        <taxon>Pentapetalae</taxon>
        <taxon>rosids</taxon>
        <taxon>malvids</taxon>
        <taxon>Brassicales</taxon>
        <taxon>Brassicaceae</taxon>
        <taxon>Brassiceae</taxon>
        <taxon>Brassica</taxon>
    </lineage>
</organism>
<accession>A0A8S9L611</accession>
<name>A0A8S9L611_BRACR</name>
<dbReference type="GO" id="GO:0009507">
    <property type="term" value="C:chloroplast"/>
    <property type="evidence" value="ECO:0007669"/>
    <property type="project" value="TreeGrafter"/>
</dbReference>
<dbReference type="Pfam" id="PF00682">
    <property type="entry name" value="HMGL-like"/>
    <property type="match status" value="1"/>
</dbReference>
<reference evidence="2" key="1">
    <citation type="submission" date="2019-12" db="EMBL/GenBank/DDBJ databases">
        <title>Genome sequencing and annotation of Brassica cretica.</title>
        <authorList>
            <person name="Studholme D.J."/>
            <person name="Sarris P.F."/>
        </authorList>
    </citation>
    <scope>NUCLEOTIDE SEQUENCE</scope>
    <source>
        <strain evidence="2">PFS-001/15</strain>
        <tissue evidence="2">Leaf</tissue>
    </source>
</reference>
<proteinExistence type="predicted"/>
<sequence length="126" mass="14250">MFQGSFEYPGRGSICGLHLPLGISLGLSMDLRYPRTAEELDEETGYVPVICVISRCKHKDIEAAWEALKYAKKPRIYIFICTSEIHMKYKLKKTKEEVIEMAKSSISFAKKIGFTDIQFGCEDSGS</sequence>
<comment type="caution">
    <text evidence="2">The sequence shown here is derived from an EMBL/GenBank/DDBJ whole genome shotgun (WGS) entry which is preliminary data.</text>
</comment>
<dbReference type="Proteomes" id="UP000712281">
    <property type="component" value="Unassembled WGS sequence"/>
</dbReference>
<dbReference type="Gene3D" id="3.20.20.70">
    <property type="entry name" value="Aldolase class I"/>
    <property type="match status" value="1"/>
</dbReference>